<dbReference type="OrthoDB" id="556657at2759"/>
<evidence type="ECO:0000313" key="1">
    <source>
        <dbReference type="EMBL" id="KXZ50859.1"/>
    </source>
</evidence>
<evidence type="ECO:0000313" key="2">
    <source>
        <dbReference type="Proteomes" id="UP000075714"/>
    </source>
</evidence>
<comment type="caution">
    <text evidence="1">The sequence shown here is derived from an EMBL/GenBank/DDBJ whole genome shotgun (WGS) entry which is preliminary data.</text>
</comment>
<dbReference type="EMBL" id="LSYV01000015">
    <property type="protein sequence ID" value="KXZ50859.1"/>
    <property type="molecule type" value="Genomic_DNA"/>
</dbReference>
<dbReference type="Proteomes" id="UP000075714">
    <property type="component" value="Unassembled WGS sequence"/>
</dbReference>
<accession>A0A150GLX5</accession>
<reference evidence="2" key="1">
    <citation type="journal article" date="2016" name="Nat. Commun.">
        <title>The Gonium pectorale genome demonstrates co-option of cell cycle regulation during the evolution of multicellularity.</title>
        <authorList>
            <person name="Hanschen E.R."/>
            <person name="Marriage T.N."/>
            <person name="Ferris P.J."/>
            <person name="Hamaji T."/>
            <person name="Toyoda A."/>
            <person name="Fujiyama A."/>
            <person name="Neme R."/>
            <person name="Noguchi H."/>
            <person name="Minakuchi Y."/>
            <person name="Suzuki M."/>
            <person name="Kawai-Toyooka H."/>
            <person name="Smith D.R."/>
            <person name="Sparks H."/>
            <person name="Anderson J."/>
            <person name="Bakaric R."/>
            <person name="Luria V."/>
            <person name="Karger A."/>
            <person name="Kirschner M.W."/>
            <person name="Durand P.M."/>
            <person name="Michod R.E."/>
            <person name="Nozaki H."/>
            <person name="Olson B.J."/>
        </authorList>
    </citation>
    <scope>NUCLEOTIDE SEQUENCE [LARGE SCALE GENOMIC DNA]</scope>
    <source>
        <strain evidence="2">NIES-2863</strain>
    </source>
</reference>
<proteinExistence type="predicted"/>
<dbReference type="AlphaFoldDB" id="A0A150GLX5"/>
<organism evidence="1 2">
    <name type="scientific">Gonium pectorale</name>
    <name type="common">Green alga</name>
    <dbReference type="NCBI Taxonomy" id="33097"/>
    <lineage>
        <taxon>Eukaryota</taxon>
        <taxon>Viridiplantae</taxon>
        <taxon>Chlorophyta</taxon>
        <taxon>core chlorophytes</taxon>
        <taxon>Chlorophyceae</taxon>
        <taxon>CS clade</taxon>
        <taxon>Chlamydomonadales</taxon>
        <taxon>Volvocaceae</taxon>
        <taxon>Gonium</taxon>
    </lineage>
</organism>
<protein>
    <submittedName>
        <fullName evidence="1">Uncharacterized protein</fullName>
    </submittedName>
</protein>
<name>A0A150GLX5_GONPE</name>
<gene>
    <name evidence="1" type="ORF">GPECTOR_14g110</name>
</gene>
<keyword evidence="2" id="KW-1185">Reference proteome</keyword>
<sequence>MPTVTPAAVLPPLAEWVTSPDMRLVAVAFLLERRYSPAALEIVRDAARAAATDCQGSEGSEGDASDGGIGRSAAGAPLVVPAHLALAALASEHPDCAAVAAVLQHSNLTRDHWEQLLKGVALGQGCTPGERGQAPGDLFSPSAQHLLFQSYRWAVWDGKCNAA</sequence>